<dbReference type="InterPro" id="IPR036280">
    <property type="entry name" value="Multihaem_cyt_sf"/>
</dbReference>
<dbReference type="EMBL" id="AZHX01000711">
    <property type="protein sequence ID" value="ETX06385.1"/>
    <property type="molecule type" value="Genomic_DNA"/>
</dbReference>
<organism evidence="1 2">
    <name type="scientific">Candidatus Entotheonella gemina</name>
    <dbReference type="NCBI Taxonomy" id="1429439"/>
    <lineage>
        <taxon>Bacteria</taxon>
        <taxon>Pseudomonadati</taxon>
        <taxon>Nitrospinota/Tectimicrobiota group</taxon>
        <taxon>Candidatus Tectimicrobiota</taxon>
        <taxon>Candidatus Entotheonellia</taxon>
        <taxon>Candidatus Entotheonellales</taxon>
        <taxon>Candidatus Entotheonellaceae</taxon>
        <taxon>Candidatus Entotheonella</taxon>
    </lineage>
</organism>
<reference evidence="1 2" key="1">
    <citation type="journal article" date="2014" name="Nature">
        <title>An environmental bacterial taxon with a large and distinct metabolic repertoire.</title>
        <authorList>
            <person name="Wilson M.C."/>
            <person name="Mori T."/>
            <person name="Ruckert C."/>
            <person name="Uria A.R."/>
            <person name="Helf M.J."/>
            <person name="Takada K."/>
            <person name="Gernert C."/>
            <person name="Steffens U.A."/>
            <person name="Heycke N."/>
            <person name="Schmitt S."/>
            <person name="Rinke C."/>
            <person name="Helfrich E.J."/>
            <person name="Brachmann A.O."/>
            <person name="Gurgui C."/>
            <person name="Wakimoto T."/>
            <person name="Kracht M."/>
            <person name="Crusemann M."/>
            <person name="Hentschel U."/>
            <person name="Abe I."/>
            <person name="Matsunaga S."/>
            <person name="Kalinowski J."/>
            <person name="Takeyama H."/>
            <person name="Piel J."/>
        </authorList>
    </citation>
    <scope>NUCLEOTIDE SEQUENCE [LARGE SCALE GENOMIC DNA]</scope>
    <source>
        <strain evidence="2">TSY2</strain>
    </source>
</reference>
<dbReference type="Proteomes" id="UP000019140">
    <property type="component" value="Unassembled WGS sequence"/>
</dbReference>
<dbReference type="SUPFAM" id="SSF48695">
    <property type="entry name" value="Multiheme cytochromes"/>
    <property type="match status" value="2"/>
</dbReference>
<feature type="non-terminal residue" evidence="1">
    <location>
        <position position="1"/>
    </location>
</feature>
<name>W4M861_9BACT</name>
<evidence type="ECO:0000313" key="2">
    <source>
        <dbReference type="Proteomes" id="UP000019140"/>
    </source>
</evidence>
<accession>W4M861</accession>
<comment type="caution">
    <text evidence="1">The sequence shown here is derived from an EMBL/GenBank/DDBJ whole genome shotgun (WGS) entry which is preliminary data.</text>
</comment>
<keyword evidence="2" id="KW-1185">Reference proteome</keyword>
<gene>
    <name evidence="1" type="ORF">ETSY2_17460</name>
</gene>
<dbReference type="HOGENOM" id="CLU_751248_0_0_7"/>
<evidence type="ECO:0000313" key="1">
    <source>
        <dbReference type="EMBL" id="ETX06385.1"/>
    </source>
</evidence>
<sequence length="369" mass="41328">GGRTGVSYLGLMESAGYGTPFRKDGSKQPKLHGKYYDHLSRDVHFEAGMHCIDCHTINDLHGDGNIYSKREQAVEIECTDCHGTLDAYSSLKTSTGSPLTNIEKRNDELVLTGKIDGKPHPATQVRSLAERNVLCTGMAIKGHVEKLECYACHARWAPQCYGCHVKMDMGEQGYDWVDEKAGRTYQWQESRSYLRWESPTLGINTEGKVSPFVTGCQVIFTQIDEEGKTLALNKIFETADGHSGLAHNPLQPHTISKRARTCEDCHSNPKAMGLGSGHYVSRFNGLDIPFELERIVDEDGKQIQATNHVGARPFNKEELQKIKRTNVCIGCHQASPTRFWKTVEEKWGKAKDSKTHQEIPHMLLRKGSQ</sequence>
<proteinExistence type="predicted"/>
<dbReference type="PATRIC" id="fig|1429439.4.peg.2963"/>
<protein>
    <submittedName>
        <fullName evidence="1">Uncharacterized protein</fullName>
    </submittedName>
</protein>
<dbReference type="AlphaFoldDB" id="W4M861"/>